<accession>A0AAD9WRD0</accession>
<evidence type="ECO:0000313" key="3">
    <source>
        <dbReference type="Proteomes" id="UP001280121"/>
    </source>
</evidence>
<dbReference type="Pfam" id="PF09331">
    <property type="entry name" value="DUF1985"/>
    <property type="match status" value="1"/>
</dbReference>
<organism evidence="2 3">
    <name type="scientific">Dipteronia dyeriana</name>
    <dbReference type="NCBI Taxonomy" id="168575"/>
    <lineage>
        <taxon>Eukaryota</taxon>
        <taxon>Viridiplantae</taxon>
        <taxon>Streptophyta</taxon>
        <taxon>Embryophyta</taxon>
        <taxon>Tracheophyta</taxon>
        <taxon>Spermatophyta</taxon>
        <taxon>Magnoliopsida</taxon>
        <taxon>eudicotyledons</taxon>
        <taxon>Gunneridae</taxon>
        <taxon>Pentapetalae</taxon>
        <taxon>rosids</taxon>
        <taxon>malvids</taxon>
        <taxon>Sapindales</taxon>
        <taxon>Sapindaceae</taxon>
        <taxon>Hippocastanoideae</taxon>
        <taxon>Acereae</taxon>
        <taxon>Dipteronia</taxon>
    </lineage>
</organism>
<evidence type="ECO:0000259" key="1">
    <source>
        <dbReference type="Pfam" id="PF09331"/>
    </source>
</evidence>
<dbReference type="AlphaFoldDB" id="A0AAD9WRD0"/>
<proteinExistence type="predicted"/>
<keyword evidence="3" id="KW-1185">Reference proteome</keyword>
<evidence type="ECO:0000313" key="2">
    <source>
        <dbReference type="EMBL" id="KAK2640591.1"/>
    </source>
</evidence>
<dbReference type="PANTHER" id="PTHR48449:SF1">
    <property type="entry name" value="DUF1985 DOMAIN-CONTAINING PROTEIN"/>
    <property type="match status" value="1"/>
</dbReference>
<reference evidence="2" key="1">
    <citation type="journal article" date="2023" name="Plant J.">
        <title>Genome sequences and population genomics provide insights into the demographic history, inbreeding, and mutation load of two 'living fossil' tree species of Dipteronia.</title>
        <authorList>
            <person name="Feng Y."/>
            <person name="Comes H.P."/>
            <person name="Chen J."/>
            <person name="Zhu S."/>
            <person name="Lu R."/>
            <person name="Zhang X."/>
            <person name="Li P."/>
            <person name="Qiu J."/>
            <person name="Olsen K.M."/>
            <person name="Qiu Y."/>
        </authorList>
    </citation>
    <scope>NUCLEOTIDE SEQUENCE</scope>
    <source>
        <strain evidence="2">KIB01</strain>
    </source>
</reference>
<name>A0AAD9WRD0_9ROSI</name>
<feature type="domain" description="DUF1985" evidence="1">
    <location>
        <begin position="3"/>
        <end position="114"/>
    </location>
</feature>
<dbReference type="EMBL" id="JANJYI010000008">
    <property type="protein sequence ID" value="KAK2640591.1"/>
    <property type="molecule type" value="Genomic_DNA"/>
</dbReference>
<dbReference type="PANTHER" id="PTHR48449">
    <property type="entry name" value="DUF1985 DOMAIN-CONTAINING PROTEIN"/>
    <property type="match status" value="1"/>
</dbReference>
<dbReference type="Proteomes" id="UP001280121">
    <property type="component" value="Unassembled WGS sequence"/>
</dbReference>
<gene>
    <name evidence="2" type="ORF">Ddye_028386</name>
</gene>
<protein>
    <recommendedName>
        <fullName evidence="1">DUF1985 domain-containing protein</fullName>
    </recommendedName>
</protein>
<sequence length="134" mass="15832">MLGNQSVRFSKVEFYLITGLWFGVVPDTTKYAEVENGIHKRYFSGADEVSLEEIKGVVTVVDFGEAYDVVKLCLIYMLNWILMRVDERFEIPVWQFQLIEDLDAFDMFPWGAHLYRHSIYSFKHAFDGRRGWFE</sequence>
<dbReference type="InterPro" id="IPR015410">
    <property type="entry name" value="DUF1985"/>
</dbReference>
<comment type="caution">
    <text evidence="2">The sequence shown here is derived from an EMBL/GenBank/DDBJ whole genome shotgun (WGS) entry which is preliminary data.</text>
</comment>